<keyword evidence="6" id="KW-1185">Reference proteome</keyword>
<dbReference type="PANTHER" id="PTHR43537">
    <property type="entry name" value="TRANSCRIPTIONAL REGULATOR, GNTR FAMILY"/>
    <property type="match status" value="1"/>
</dbReference>
<protein>
    <submittedName>
        <fullName evidence="5">DNA-binding GntR family transcriptional regulator</fullName>
    </submittedName>
</protein>
<accession>A0ABU0IK82</accession>
<dbReference type="EMBL" id="JAUSWH010000021">
    <property type="protein sequence ID" value="MDQ0458033.1"/>
    <property type="molecule type" value="Genomic_DNA"/>
</dbReference>
<dbReference type="Pfam" id="PF00392">
    <property type="entry name" value="GntR"/>
    <property type="match status" value="2"/>
</dbReference>
<dbReference type="PROSITE" id="PS50949">
    <property type="entry name" value="HTH_GNTR"/>
    <property type="match status" value="1"/>
</dbReference>
<evidence type="ECO:0000256" key="3">
    <source>
        <dbReference type="ARBA" id="ARBA00023163"/>
    </source>
</evidence>
<evidence type="ECO:0000256" key="2">
    <source>
        <dbReference type="ARBA" id="ARBA00023125"/>
    </source>
</evidence>
<evidence type="ECO:0000259" key="4">
    <source>
        <dbReference type="PROSITE" id="PS50949"/>
    </source>
</evidence>
<dbReference type="InterPro" id="IPR036390">
    <property type="entry name" value="WH_DNA-bd_sf"/>
</dbReference>
<name>A0ABU0IK82_9HYPH</name>
<dbReference type="GO" id="GO:0003677">
    <property type="term" value="F:DNA binding"/>
    <property type="evidence" value="ECO:0007669"/>
    <property type="project" value="UniProtKB-KW"/>
</dbReference>
<dbReference type="SUPFAM" id="SSF48008">
    <property type="entry name" value="GntR ligand-binding domain-like"/>
    <property type="match status" value="1"/>
</dbReference>
<feature type="domain" description="HTH gntR-type" evidence="4">
    <location>
        <begin position="17"/>
        <end position="84"/>
    </location>
</feature>
<dbReference type="Gene3D" id="1.10.10.10">
    <property type="entry name" value="Winged helix-like DNA-binding domain superfamily/Winged helix DNA-binding domain"/>
    <property type="match status" value="2"/>
</dbReference>
<evidence type="ECO:0000313" key="5">
    <source>
        <dbReference type="EMBL" id="MDQ0458033.1"/>
    </source>
</evidence>
<dbReference type="InterPro" id="IPR000524">
    <property type="entry name" value="Tscrpt_reg_HTH_GntR"/>
</dbReference>
<dbReference type="InterPro" id="IPR008920">
    <property type="entry name" value="TF_FadR/GntR_C"/>
</dbReference>
<dbReference type="SMART" id="SM00345">
    <property type="entry name" value="HTH_GNTR"/>
    <property type="match status" value="2"/>
</dbReference>
<dbReference type="Proteomes" id="UP001235269">
    <property type="component" value="Unassembled WGS sequence"/>
</dbReference>
<reference evidence="5 6" key="1">
    <citation type="submission" date="2023-07" db="EMBL/GenBank/DDBJ databases">
        <title>Genomic Encyclopedia of Type Strains, Phase IV (KMG-IV): sequencing the most valuable type-strain genomes for metagenomic binning, comparative biology and taxonomic classification.</title>
        <authorList>
            <person name="Goeker M."/>
        </authorList>
    </citation>
    <scope>NUCLEOTIDE SEQUENCE [LARGE SCALE GENOMIC DNA]</scope>
    <source>
        <strain evidence="5 6">DSM 100301</strain>
    </source>
</reference>
<comment type="caution">
    <text evidence="5">The sequence shown here is derived from an EMBL/GenBank/DDBJ whole genome shotgun (WGS) entry which is preliminary data.</text>
</comment>
<evidence type="ECO:0000256" key="1">
    <source>
        <dbReference type="ARBA" id="ARBA00023015"/>
    </source>
</evidence>
<gene>
    <name evidence="5" type="ORF">QO005_004391</name>
</gene>
<keyword evidence="1" id="KW-0805">Transcription regulation</keyword>
<dbReference type="InterPro" id="IPR011711">
    <property type="entry name" value="GntR_C"/>
</dbReference>
<dbReference type="SUPFAM" id="SSF46785">
    <property type="entry name" value="Winged helix' DNA-binding domain"/>
    <property type="match status" value="2"/>
</dbReference>
<proteinExistence type="predicted"/>
<keyword evidence="3" id="KW-0804">Transcription</keyword>
<dbReference type="InterPro" id="IPR036388">
    <property type="entry name" value="WH-like_DNA-bd_sf"/>
</dbReference>
<keyword evidence="2 5" id="KW-0238">DNA-binding</keyword>
<dbReference type="Gene3D" id="1.20.120.530">
    <property type="entry name" value="GntR ligand-binding domain-like"/>
    <property type="match status" value="1"/>
</dbReference>
<sequence length="342" mass="37399">MLIMSTPTDDPAISTSRKRYEIAETVLRQNITDGTLPPGLVLLEGPIADILQISRVPVSRALQRLESENLVHRFAGRGFLVGPAGKNIEPIRADIRTFGLAIPAHADEALQSRSSWERIYNIVEADVAGCVVFGQYRIVETELASHFNVSRTVVRDVLARLMERGLVRKNQSSHWIAGPLTAQTVKDHFVLRRIVEPQAIAANASGIGRPALMALLARLGELERLDPVHHAGSIEEVQGLFLETCVLSGANERLSDMARNNLLPVHAAERLLRRLGLPSDPAVVTELRLIVELLLRGAVTAAAAMMETHLESAANRMIAQMKIVAIIPGPSQTAAYLTRVQE</sequence>
<dbReference type="PANTHER" id="PTHR43537:SF5">
    <property type="entry name" value="UXU OPERON TRANSCRIPTIONAL REGULATOR"/>
    <property type="match status" value="1"/>
</dbReference>
<dbReference type="SMART" id="SM00895">
    <property type="entry name" value="FCD"/>
    <property type="match status" value="1"/>
</dbReference>
<organism evidence="5 6">
    <name type="scientific">Rhizobium paknamense</name>
    <dbReference type="NCBI Taxonomy" id="1206817"/>
    <lineage>
        <taxon>Bacteria</taxon>
        <taxon>Pseudomonadati</taxon>
        <taxon>Pseudomonadota</taxon>
        <taxon>Alphaproteobacteria</taxon>
        <taxon>Hyphomicrobiales</taxon>
        <taxon>Rhizobiaceae</taxon>
        <taxon>Rhizobium/Agrobacterium group</taxon>
        <taxon>Rhizobium</taxon>
    </lineage>
</organism>
<dbReference type="Pfam" id="PF07729">
    <property type="entry name" value="FCD"/>
    <property type="match status" value="1"/>
</dbReference>
<evidence type="ECO:0000313" key="6">
    <source>
        <dbReference type="Proteomes" id="UP001235269"/>
    </source>
</evidence>